<dbReference type="Pfam" id="PF01547">
    <property type="entry name" value="SBP_bac_1"/>
    <property type="match status" value="1"/>
</dbReference>
<sequence>MRAGLKPVALAAGAVMVAGLAGCAGGGSGGGKTEVTWFKLTETAGTANETIKEIVADFEAENEDIDIVVEERAVDAHKDALRTTLGTNGAPDIFFSWAGPGLGGEFIEAGASLDLEEYYEEYDWAERFSEATMETVTQYGGYDGVPYTQRGEALFYNKDLFAEAGIDSVPTTYEELVDAAEKLKAAGITPIQFGGTVNWHVMRLLDAILETKCGADGYQALVTGEASWAEEDCVTETFTEFEMWTGEYLNDGFISINNDESSALFYAGEAAMAFEGDWFNQAIRDNGMDEATVGIFPFPTGTGRIYGFNENNYITTNSDNPDEAAAFLDYLTSEEAQEKFIAAFGSQSVNVNVTSASDSELDQAWGPIFENATGVYMNNDQNLSLAETTEYWRIQNLVATGELDPADAGAEFQKFVDQQ</sequence>
<dbReference type="RefSeq" id="WP_386668914.1">
    <property type="nucleotide sequence ID" value="NZ_JBHLTG010000002.1"/>
</dbReference>
<keyword evidence="3" id="KW-0732">Signal</keyword>
<dbReference type="SUPFAM" id="SSF53850">
    <property type="entry name" value="Periplasmic binding protein-like II"/>
    <property type="match status" value="1"/>
</dbReference>
<protein>
    <submittedName>
        <fullName evidence="4">Extracellular solute-binding protein</fullName>
    </submittedName>
</protein>
<evidence type="ECO:0000256" key="3">
    <source>
        <dbReference type="SAM" id="SignalP"/>
    </source>
</evidence>
<organism evidence="4 5">
    <name type="scientific">Lysobacter korlensis</name>
    <dbReference type="NCBI Taxonomy" id="553636"/>
    <lineage>
        <taxon>Bacteria</taxon>
        <taxon>Pseudomonadati</taxon>
        <taxon>Pseudomonadota</taxon>
        <taxon>Gammaproteobacteria</taxon>
        <taxon>Lysobacterales</taxon>
        <taxon>Lysobacteraceae</taxon>
        <taxon>Lysobacter</taxon>
    </lineage>
</organism>
<dbReference type="PROSITE" id="PS51257">
    <property type="entry name" value="PROKAR_LIPOPROTEIN"/>
    <property type="match status" value="1"/>
</dbReference>
<gene>
    <name evidence="4" type="ORF">ACFFGH_13070</name>
</gene>
<dbReference type="Proteomes" id="UP001589896">
    <property type="component" value="Unassembled WGS sequence"/>
</dbReference>
<comment type="subcellular location">
    <subcellularLocation>
        <location evidence="1">Periplasm</location>
    </subcellularLocation>
</comment>
<accession>A0ABV6RQA6</accession>
<comment type="caution">
    <text evidence="4">The sequence shown here is derived from an EMBL/GenBank/DDBJ whole genome shotgun (WGS) entry which is preliminary data.</text>
</comment>
<proteinExistence type="inferred from homology"/>
<feature type="signal peptide" evidence="3">
    <location>
        <begin position="1"/>
        <end position="23"/>
    </location>
</feature>
<evidence type="ECO:0000256" key="2">
    <source>
        <dbReference type="ARBA" id="ARBA00008520"/>
    </source>
</evidence>
<dbReference type="InterPro" id="IPR006059">
    <property type="entry name" value="SBP"/>
</dbReference>
<evidence type="ECO:0000313" key="5">
    <source>
        <dbReference type="Proteomes" id="UP001589896"/>
    </source>
</evidence>
<name>A0ABV6RQA6_9GAMM</name>
<dbReference type="EMBL" id="JBHLTG010000002">
    <property type="protein sequence ID" value="MFC0678774.1"/>
    <property type="molecule type" value="Genomic_DNA"/>
</dbReference>
<reference evidence="4 5" key="1">
    <citation type="submission" date="2024-09" db="EMBL/GenBank/DDBJ databases">
        <authorList>
            <person name="Sun Q."/>
            <person name="Mori K."/>
        </authorList>
    </citation>
    <scope>NUCLEOTIDE SEQUENCE [LARGE SCALE GENOMIC DNA]</scope>
    <source>
        <strain evidence="4 5">KCTC 23076</strain>
    </source>
</reference>
<evidence type="ECO:0000256" key="1">
    <source>
        <dbReference type="ARBA" id="ARBA00004418"/>
    </source>
</evidence>
<evidence type="ECO:0000313" key="4">
    <source>
        <dbReference type="EMBL" id="MFC0678774.1"/>
    </source>
</evidence>
<dbReference type="Gene3D" id="3.40.190.10">
    <property type="entry name" value="Periplasmic binding protein-like II"/>
    <property type="match status" value="2"/>
</dbReference>
<keyword evidence="5" id="KW-1185">Reference proteome</keyword>
<comment type="similarity">
    <text evidence="2">Belongs to the bacterial solute-binding protein 1 family.</text>
</comment>
<dbReference type="InterPro" id="IPR050490">
    <property type="entry name" value="Bact_solute-bd_prot1"/>
</dbReference>
<dbReference type="PANTHER" id="PTHR43649">
    <property type="entry name" value="ARABINOSE-BINDING PROTEIN-RELATED"/>
    <property type="match status" value="1"/>
</dbReference>
<feature type="chain" id="PRO_5045376506" evidence="3">
    <location>
        <begin position="24"/>
        <end position="419"/>
    </location>
</feature>